<dbReference type="GO" id="GO:0016020">
    <property type="term" value="C:membrane"/>
    <property type="evidence" value="ECO:0007669"/>
    <property type="project" value="UniProtKB-SubCell"/>
</dbReference>
<dbReference type="AlphaFoldDB" id="A0A699YUL4"/>
<reference evidence="2 3" key="1">
    <citation type="submission" date="2020-02" db="EMBL/GenBank/DDBJ databases">
        <title>Draft genome sequence of Haematococcus lacustris strain NIES-144.</title>
        <authorList>
            <person name="Morimoto D."/>
            <person name="Nakagawa S."/>
            <person name="Yoshida T."/>
            <person name="Sawayama S."/>
        </authorList>
    </citation>
    <scope>NUCLEOTIDE SEQUENCE [LARGE SCALE GENOMIC DNA]</scope>
    <source>
        <strain evidence="2 3">NIES-144</strain>
    </source>
</reference>
<evidence type="ECO:0000313" key="3">
    <source>
        <dbReference type="Proteomes" id="UP000485058"/>
    </source>
</evidence>
<dbReference type="InterPro" id="IPR004345">
    <property type="entry name" value="TB2_DP1_HVA22"/>
</dbReference>
<name>A0A699YUL4_HAELA</name>
<evidence type="ECO:0000313" key="2">
    <source>
        <dbReference type="EMBL" id="GFH11388.1"/>
    </source>
</evidence>
<accession>A0A699YUL4</accession>
<comment type="subcellular location">
    <subcellularLocation>
        <location evidence="1">Membrane</location>
        <topology evidence="1">Multi-pass membrane protein</topology>
    </subcellularLocation>
</comment>
<sequence length="116" mass="13310">MLLSATLAKPLLLVLGCFLTVEWLLDYTVFWLPLYFESKLLFLLFLWHPRTQGAALIYNSCLHPLLHANEARIDSTLEEAKARLVDLVTGQFTRVRGYVLANAHGMLELMRTFSEQ</sequence>
<proteinExistence type="inferred from homology"/>
<comment type="caution">
    <text evidence="2">The sequence shown here is derived from an EMBL/GenBank/DDBJ whole genome shotgun (WGS) entry which is preliminary data.</text>
</comment>
<keyword evidence="3" id="KW-1185">Reference proteome</keyword>
<gene>
    <name evidence="2" type="ORF">HaLaN_06877</name>
</gene>
<dbReference type="Proteomes" id="UP000485058">
    <property type="component" value="Unassembled WGS sequence"/>
</dbReference>
<comment type="similarity">
    <text evidence="1">Belongs to the DP1 family.</text>
</comment>
<protein>
    <recommendedName>
        <fullName evidence="1">HVA22-like protein</fullName>
    </recommendedName>
</protein>
<feature type="non-terminal residue" evidence="2">
    <location>
        <position position="116"/>
    </location>
</feature>
<feature type="non-terminal residue" evidence="2">
    <location>
        <position position="1"/>
    </location>
</feature>
<dbReference type="PANTHER" id="PTHR12300">
    <property type="entry name" value="HVA22-LIKE PROTEINS"/>
    <property type="match status" value="1"/>
</dbReference>
<dbReference type="Pfam" id="PF03134">
    <property type="entry name" value="TB2_DP1_HVA22"/>
    <property type="match status" value="1"/>
</dbReference>
<dbReference type="PANTHER" id="PTHR12300:SF117">
    <property type="entry name" value="LP05237P-RELATED"/>
    <property type="match status" value="1"/>
</dbReference>
<dbReference type="EMBL" id="BLLF01000398">
    <property type="protein sequence ID" value="GFH11388.1"/>
    <property type="molecule type" value="Genomic_DNA"/>
</dbReference>
<evidence type="ECO:0000256" key="1">
    <source>
        <dbReference type="RuleBase" id="RU362006"/>
    </source>
</evidence>
<organism evidence="2 3">
    <name type="scientific">Haematococcus lacustris</name>
    <name type="common">Green alga</name>
    <name type="synonym">Haematococcus pluvialis</name>
    <dbReference type="NCBI Taxonomy" id="44745"/>
    <lineage>
        <taxon>Eukaryota</taxon>
        <taxon>Viridiplantae</taxon>
        <taxon>Chlorophyta</taxon>
        <taxon>core chlorophytes</taxon>
        <taxon>Chlorophyceae</taxon>
        <taxon>CS clade</taxon>
        <taxon>Chlamydomonadales</taxon>
        <taxon>Haematococcaceae</taxon>
        <taxon>Haematococcus</taxon>
    </lineage>
</organism>